<name>A0ACC0C767_CATRO</name>
<comment type="caution">
    <text evidence="1">The sequence shown here is derived from an EMBL/GenBank/DDBJ whole genome shotgun (WGS) entry which is preliminary data.</text>
</comment>
<organism evidence="1 2">
    <name type="scientific">Catharanthus roseus</name>
    <name type="common">Madagascar periwinkle</name>
    <name type="synonym">Vinca rosea</name>
    <dbReference type="NCBI Taxonomy" id="4058"/>
    <lineage>
        <taxon>Eukaryota</taxon>
        <taxon>Viridiplantae</taxon>
        <taxon>Streptophyta</taxon>
        <taxon>Embryophyta</taxon>
        <taxon>Tracheophyta</taxon>
        <taxon>Spermatophyta</taxon>
        <taxon>Magnoliopsida</taxon>
        <taxon>eudicotyledons</taxon>
        <taxon>Gunneridae</taxon>
        <taxon>Pentapetalae</taxon>
        <taxon>asterids</taxon>
        <taxon>lamiids</taxon>
        <taxon>Gentianales</taxon>
        <taxon>Apocynaceae</taxon>
        <taxon>Rauvolfioideae</taxon>
        <taxon>Vinceae</taxon>
        <taxon>Catharanthinae</taxon>
        <taxon>Catharanthus</taxon>
    </lineage>
</organism>
<accession>A0ACC0C767</accession>
<protein>
    <submittedName>
        <fullName evidence="1">Uncharacterized protein</fullName>
    </submittedName>
</protein>
<keyword evidence="2" id="KW-1185">Reference proteome</keyword>
<proteinExistence type="predicted"/>
<evidence type="ECO:0000313" key="2">
    <source>
        <dbReference type="Proteomes" id="UP001060085"/>
    </source>
</evidence>
<sequence>MAKSWKGATLPLTVGFYQHDLGMHVPTAGRPREGSWFCNVLGGISLFKLFFFQILIKGLICIDALHHVQRMQQALKGLEQQFSCLIKDVKDLKREEEAIFEKSSRRDFGEHPMHDNQWGYGNFSPHARSYEHNCYDGYESNRLGDRDCYNGISCKRIPRNDVRNGGNYVNMDERRSSQTLGTTSRPLSKNNLKLPLFCGTFCPYNYEAWEKKVESLFYSYCESEEKKFQLVLKSLSYEVNVWLDCKCENRRRMRAQPIKTWRLMKKSLRNKFGVGNLERQRQGQEKEKFMESSMGEKSIKANKLS</sequence>
<dbReference type="EMBL" id="CM044701">
    <property type="protein sequence ID" value="KAI5680782.1"/>
    <property type="molecule type" value="Genomic_DNA"/>
</dbReference>
<reference evidence="2" key="1">
    <citation type="journal article" date="2023" name="Nat. Plants">
        <title>Single-cell RNA sequencing provides a high-resolution roadmap for understanding the multicellular compartmentation of specialized metabolism.</title>
        <authorList>
            <person name="Sun S."/>
            <person name="Shen X."/>
            <person name="Li Y."/>
            <person name="Li Y."/>
            <person name="Wang S."/>
            <person name="Li R."/>
            <person name="Zhang H."/>
            <person name="Shen G."/>
            <person name="Guo B."/>
            <person name="Wei J."/>
            <person name="Xu J."/>
            <person name="St-Pierre B."/>
            <person name="Chen S."/>
            <person name="Sun C."/>
        </authorList>
    </citation>
    <scope>NUCLEOTIDE SEQUENCE [LARGE SCALE GENOMIC DNA]</scope>
</reference>
<evidence type="ECO:0000313" key="1">
    <source>
        <dbReference type="EMBL" id="KAI5680782.1"/>
    </source>
</evidence>
<dbReference type="Proteomes" id="UP001060085">
    <property type="component" value="Linkage Group LG01"/>
</dbReference>
<gene>
    <name evidence="1" type="ORF">M9H77_02009</name>
</gene>